<keyword evidence="6" id="KW-0732">Signal</keyword>
<keyword evidence="10" id="KW-1185">Reference proteome</keyword>
<gene>
    <name evidence="9" type="ORF">G3I74_10625</name>
</gene>
<evidence type="ECO:0000256" key="4">
    <source>
        <dbReference type="RuleBase" id="RU003357"/>
    </source>
</evidence>
<protein>
    <submittedName>
        <fullName evidence="9">TonB-dependent receptor</fullName>
    </submittedName>
</protein>
<comment type="caution">
    <text evidence="9">The sequence shown here is derived from an EMBL/GenBank/DDBJ whole genome shotgun (WGS) entry which is preliminary data.</text>
</comment>
<comment type="similarity">
    <text evidence="4">Belongs to the TonB-dependent receptor family.</text>
</comment>
<keyword evidence="4" id="KW-0798">TonB box</keyword>
<keyword evidence="2 4" id="KW-0472">Membrane</keyword>
<keyword evidence="3" id="KW-0998">Cell outer membrane</keyword>
<dbReference type="InterPro" id="IPR012910">
    <property type="entry name" value="Plug_dom"/>
</dbReference>
<feature type="domain" description="TonB-dependent receptor plug" evidence="8">
    <location>
        <begin position="73"/>
        <end position="185"/>
    </location>
</feature>
<dbReference type="Pfam" id="PF07715">
    <property type="entry name" value="Plug"/>
    <property type="match status" value="1"/>
</dbReference>
<dbReference type="Proteomes" id="UP000484885">
    <property type="component" value="Unassembled WGS sequence"/>
</dbReference>
<feature type="signal peptide" evidence="6">
    <location>
        <begin position="1"/>
        <end position="30"/>
    </location>
</feature>
<reference evidence="9 10" key="1">
    <citation type="submission" date="2020-02" db="EMBL/GenBank/DDBJ databases">
        <authorList>
            <person name="Zhang X.-Y."/>
        </authorList>
    </citation>
    <scope>NUCLEOTIDE SEQUENCE [LARGE SCALE GENOMIC DNA]</scope>
    <source>
        <strain evidence="9 10">C33</strain>
    </source>
</reference>
<evidence type="ECO:0000259" key="7">
    <source>
        <dbReference type="Pfam" id="PF00593"/>
    </source>
</evidence>
<dbReference type="InterPro" id="IPR000531">
    <property type="entry name" value="Beta-barrel_TonB"/>
</dbReference>
<evidence type="ECO:0000313" key="9">
    <source>
        <dbReference type="EMBL" id="NDY96186.1"/>
    </source>
</evidence>
<evidence type="ECO:0000256" key="2">
    <source>
        <dbReference type="ARBA" id="ARBA00023136"/>
    </source>
</evidence>
<dbReference type="Gene3D" id="2.170.130.10">
    <property type="entry name" value="TonB-dependent receptor, plug domain"/>
    <property type="match status" value="1"/>
</dbReference>
<sequence>MTTTLQPRALVTAISAALLALGLGSVPVYAQTQSAAQDEAAENENAQAETSEEVTDRVVVTGSRIARDPNLISPAPVQSVDSEDIELSGELNVIDIVNDLPALLGSANATDNLTSAGAAGAGILNLRNLGSVRTLTLVNGRRHVAGLAGSASVDVNTIPAALVERAEVLTGGASAVYGADAVTGVVNFVLKDDFEGIDITTQYNLSDRGDADRRLISATFGKNFGAGRGNVVFSLTHEDTEGLRQGDRAHTRGDRLGSVWPNPVRFIQAADIAEFGLDPLLLGSQISGFCDDGDGTLGNARDPLCNRIDGVPGQSLQPFGRFNLTSYGSLIGVDWFGDEFLSTFPGNEFEEFGSPITVNRPPGGLIFDINGNGVEDCLETVNGVVLQRFGFFAGCHVTRTPGEGADVFQDGLLAGTQNAFGGDGTSGGRDGQSITPDDERTVLNLNGRYDITPSTRWFFESKYARSKTIDDGSQAVQGFFDSQVLRWDNPYIPQNLRDPIEAFVNANPDLFVLDNVNILIGRDMTDMGQRRSIARRETVRFVTGLEGEIGNGPFSYELAANYGRTTADTQFTGLALDRYYAAADAVVDPASGEVVCRSELDPGALPAGSFLRSAGPFRDFQTFTPGQGQCVPINLFGVGAPSQAATDFIIVDMARERTIEQTVLSGFVVGDSSDWFSLPGGPVGMVVGFEYRDEESSFTADGFEQPQDDPLGIVEAASRVFPIDAPTANISGSFDVRDVFAEVSLPLLNNRPGVEDLTLDAAYRYSDYSTLGGTDSWNLRLSYAPIQDIRFRSTLSQTVRAPNINELFSPLQPSTARPTDPCDVANINDGTANRPANCAADGLPGDFTDPLTARFSGFTGGNPNLDVETADTFTAGIVLEPRFVPGLSISVDWYDIEIDDAISSIGVQELVNACYDAASFPNQFCEQFVRDRDPDSPTFLGFQSFVSSQLNFAKVVTQGVDYAARYDFELGSLAQALDTYGSMTLGITGNWVKKLERFEDPIDDSIVNDLLYENGQPKDAFSAFARWRWDRLTLNWQANYWGKFLEFSPRIDNTNADNVENAWTGDMWRHDLSGSYMANESIRIIAGVNNIFDESPILTSRSYPVGIIGREYFLGLNARF</sequence>
<feature type="domain" description="TonB-dependent receptor-like beta-barrel" evidence="7">
    <location>
        <begin position="670"/>
        <end position="1091"/>
    </location>
</feature>
<evidence type="ECO:0000313" key="10">
    <source>
        <dbReference type="Proteomes" id="UP000484885"/>
    </source>
</evidence>
<proteinExistence type="inferred from homology"/>
<evidence type="ECO:0000256" key="5">
    <source>
        <dbReference type="SAM" id="MobiDB-lite"/>
    </source>
</evidence>
<dbReference type="PANTHER" id="PTHR47234">
    <property type="match status" value="1"/>
</dbReference>
<evidence type="ECO:0000256" key="6">
    <source>
        <dbReference type="SAM" id="SignalP"/>
    </source>
</evidence>
<feature type="chain" id="PRO_5032449443" evidence="6">
    <location>
        <begin position="31"/>
        <end position="1120"/>
    </location>
</feature>
<comment type="subcellular location">
    <subcellularLocation>
        <location evidence="1 4">Cell outer membrane</location>
    </subcellularLocation>
</comment>
<dbReference type="InterPro" id="IPR037066">
    <property type="entry name" value="Plug_dom_sf"/>
</dbReference>
<dbReference type="Gene3D" id="2.40.170.20">
    <property type="entry name" value="TonB-dependent receptor, beta-barrel domain"/>
    <property type="match status" value="1"/>
</dbReference>
<evidence type="ECO:0000259" key="8">
    <source>
        <dbReference type="Pfam" id="PF07715"/>
    </source>
</evidence>
<feature type="compositionally biased region" description="Gly residues" evidence="5">
    <location>
        <begin position="421"/>
        <end position="430"/>
    </location>
</feature>
<name>A0A845V4S3_9GAMM</name>
<dbReference type="RefSeq" id="WP_164211555.1">
    <property type="nucleotide sequence ID" value="NZ_JAAGSC010000041.1"/>
</dbReference>
<keyword evidence="9" id="KW-0675">Receptor</keyword>
<dbReference type="PANTHER" id="PTHR47234:SF2">
    <property type="entry name" value="TONB-DEPENDENT RECEPTOR"/>
    <property type="match status" value="1"/>
</dbReference>
<dbReference type="AlphaFoldDB" id="A0A845V4S3"/>
<feature type="region of interest" description="Disordered" evidence="5">
    <location>
        <begin position="419"/>
        <end position="438"/>
    </location>
</feature>
<dbReference type="EMBL" id="JAAGSC010000041">
    <property type="protein sequence ID" value="NDY96186.1"/>
    <property type="molecule type" value="Genomic_DNA"/>
</dbReference>
<dbReference type="SUPFAM" id="SSF56935">
    <property type="entry name" value="Porins"/>
    <property type="match status" value="1"/>
</dbReference>
<organism evidence="9 10">
    <name type="scientific">Wenzhouxiangella limi</name>
    <dbReference type="NCBI Taxonomy" id="2707351"/>
    <lineage>
        <taxon>Bacteria</taxon>
        <taxon>Pseudomonadati</taxon>
        <taxon>Pseudomonadota</taxon>
        <taxon>Gammaproteobacteria</taxon>
        <taxon>Chromatiales</taxon>
        <taxon>Wenzhouxiangellaceae</taxon>
        <taxon>Wenzhouxiangella</taxon>
    </lineage>
</organism>
<dbReference type="InterPro" id="IPR036942">
    <property type="entry name" value="Beta-barrel_TonB_sf"/>
</dbReference>
<evidence type="ECO:0000256" key="3">
    <source>
        <dbReference type="ARBA" id="ARBA00023237"/>
    </source>
</evidence>
<evidence type="ECO:0000256" key="1">
    <source>
        <dbReference type="ARBA" id="ARBA00004442"/>
    </source>
</evidence>
<dbReference type="Pfam" id="PF00593">
    <property type="entry name" value="TonB_dep_Rec_b-barrel"/>
    <property type="match status" value="1"/>
</dbReference>
<dbReference type="GO" id="GO:0009279">
    <property type="term" value="C:cell outer membrane"/>
    <property type="evidence" value="ECO:0007669"/>
    <property type="project" value="UniProtKB-SubCell"/>
</dbReference>
<accession>A0A845V4S3</accession>